<dbReference type="PANTHER" id="PTHR11702:SF43">
    <property type="entry name" value="GTP-BINDING PROTEIN 10"/>
    <property type="match status" value="1"/>
</dbReference>
<dbReference type="Gene3D" id="2.70.210.12">
    <property type="entry name" value="GTP1/OBG domain"/>
    <property type="match status" value="1"/>
</dbReference>
<accession>A0A2S2R3Y2</accession>
<protein>
    <submittedName>
        <fullName evidence="5">GTP-binding protein 10</fullName>
    </submittedName>
</protein>
<organism evidence="5">
    <name type="scientific">Sipha flava</name>
    <name type="common">yellow sugarcane aphid</name>
    <dbReference type="NCBI Taxonomy" id="143950"/>
    <lineage>
        <taxon>Eukaryota</taxon>
        <taxon>Metazoa</taxon>
        <taxon>Ecdysozoa</taxon>
        <taxon>Arthropoda</taxon>
        <taxon>Hexapoda</taxon>
        <taxon>Insecta</taxon>
        <taxon>Pterygota</taxon>
        <taxon>Neoptera</taxon>
        <taxon>Paraneoptera</taxon>
        <taxon>Hemiptera</taxon>
        <taxon>Sternorrhyncha</taxon>
        <taxon>Aphidomorpha</taxon>
        <taxon>Aphidoidea</taxon>
        <taxon>Aphididae</taxon>
        <taxon>Sipha</taxon>
    </lineage>
</organism>
<dbReference type="InterPro" id="IPR027417">
    <property type="entry name" value="P-loop_NTPase"/>
</dbReference>
<dbReference type="InterPro" id="IPR006169">
    <property type="entry name" value="GTP1_OBG_dom"/>
</dbReference>
<dbReference type="GO" id="GO:0005739">
    <property type="term" value="C:mitochondrion"/>
    <property type="evidence" value="ECO:0007669"/>
    <property type="project" value="TreeGrafter"/>
</dbReference>
<dbReference type="PROSITE" id="PS51883">
    <property type="entry name" value="OBG"/>
    <property type="match status" value="1"/>
</dbReference>
<dbReference type="InterPro" id="IPR045086">
    <property type="entry name" value="OBG_GTPase"/>
</dbReference>
<dbReference type="GO" id="GO:0003924">
    <property type="term" value="F:GTPase activity"/>
    <property type="evidence" value="ECO:0007669"/>
    <property type="project" value="InterPro"/>
</dbReference>
<keyword evidence="1" id="KW-0547">Nucleotide-binding</keyword>
<proteinExistence type="predicted"/>
<dbReference type="InterPro" id="IPR006073">
    <property type="entry name" value="GTP-bd"/>
</dbReference>
<dbReference type="CDD" id="cd01898">
    <property type="entry name" value="Obg"/>
    <property type="match status" value="1"/>
</dbReference>
<evidence type="ECO:0000259" key="4">
    <source>
        <dbReference type="PROSITE" id="PS51883"/>
    </source>
</evidence>
<reference evidence="5" key="1">
    <citation type="submission" date="2018-04" db="EMBL/GenBank/DDBJ databases">
        <title>Transcriptome assembly of Sipha flava.</title>
        <authorList>
            <person name="Scully E.D."/>
            <person name="Geib S.M."/>
            <person name="Palmer N.A."/>
            <person name="Koch K."/>
            <person name="Bradshaw J."/>
            <person name="Heng-Moss T."/>
            <person name="Sarath G."/>
        </authorList>
    </citation>
    <scope>NUCLEOTIDE SEQUENCE</scope>
</reference>
<evidence type="ECO:0000259" key="3">
    <source>
        <dbReference type="PROSITE" id="PS51710"/>
    </source>
</evidence>
<dbReference type="PROSITE" id="PS51710">
    <property type="entry name" value="G_OBG"/>
    <property type="match status" value="1"/>
</dbReference>
<evidence type="ECO:0000313" key="5">
    <source>
        <dbReference type="EMBL" id="MBY84675.1"/>
    </source>
</evidence>
<dbReference type="Gene3D" id="3.40.50.300">
    <property type="entry name" value="P-loop containing nucleotide triphosphate hydrolases"/>
    <property type="match status" value="1"/>
</dbReference>
<dbReference type="OrthoDB" id="347018at2759"/>
<dbReference type="InterPro" id="IPR031167">
    <property type="entry name" value="G_OBG"/>
</dbReference>
<dbReference type="AlphaFoldDB" id="A0A2S2R3Y2"/>
<evidence type="ECO:0000256" key="2">
    <source>
        <dbReference type="ARBA" id="ARBA00023134"/>
    </source>
</evidence>
<feature type="domain" description="Obg" evidence="4">
    <location>
        <begin position="35"/>
        <end position="170"/>
    </location>
</feature>
<dbReference type="Pfam" id="PF01018">
    <property type="entry name" value="GTP1_OBG"/>
    <property type="match status" value="1"/>
</dbReference>
<dbReference type="Pfam" id="PF01926">
    <property type="entry name" value="MMR_HSR1"/>
    <property type="match status" value="1"/>
</dbReference>
<evidence type="ECO:0000256" key="1">
    <source>
        <dbReference type="ARBA" id="ARBA00022741"/>
    </source>
</evidence>
<dbReference type="GO" id="GO:0005525">
    <property type="term" value="F:GTP binding"/>
    <property type="evidence" value="ECO:0007669"/>
    <property type="project" value="UniProtKB-KW"/>
</dbReference>
<feature type="domain" description="OBG-type G" evidence="3">
    <location>
        <begin position="171"/>
        <end position="366"/>
    </location>
</feature>
<dbReference type="InterPro" id="IPR036726">
    <property type="entry name" value="GTP1_OBG_dom_sf"/>
</dbReference>
<name>A0A2S2R3Y2_9HEMI</name>
<dbReference type="PANTHER" id="PTHR11702">
    <property type="entry name" value="DEVELOPMENTALLY REGULATED GTP-BINDING PROTEIN-RELATED"/>
    <property type="match status" value="1"/>
</dbReference>
<keyword evidence="2" id="KW-0342">GTP-binding</keyword>
<sequence>MNCFSTKAVIQMVVRQYNSSKKNSKPLRNYLKQNSRFLDSLRVHVKAGTGGFGFPKYGGEGGKGGDVSFVATDGMTLKDFLNKYPRKKIQAETGGNSHSRRILGQIGQDKKVNVPIGITVYDDKNVLIGDLNEKDSELIVAKGGEGGKNSNGYCGVKGESRSVKLELKLIADIGLVGFPNAGKSTFLKAISNAKPKIASYPFTTIRPNIGILSYEDLRQISMADLPGLIEGAHCNIGMGHRFLRHVERTKLLLLIVDINGFQLNPKHKFRSCLETIILLNKELELYKEELLDKPAMLLINKMDTEGAKEKYLEIKDQLENLDEALLSFPKEIRPLKSIKFDKIIQISAKNQPDDIKQVKQIVRNLLDINEELSNDVECHPLKDLKEQLRERGPVLL</sequence>
<gene>
    <name evidence="5" type="ORF">g.119286</name>
</gene>
<dbReference type="GO" id="GO:0042254">
    <property type="term" value="P:ribosome biogenesis"/>
    <property type="evidence" value="ECO:0007669"/>
    <property type="project" value="UniProtKB-UniRule"/>
</dbReference>
<dbReference type="EMBL" id="GGMS01015472">
    <property type="protein sequence ID" value="MBY84675.1"/>
    <property type="molecule type" value="Transcribed_RNA"/>
</dbReference>
<dbReference type="SUPFAM" id="SSF52540">
    <property type="entry name" value="P-loop containing nucleoside triphosphate hydrolases"/>
    <property type="match status" value="1"/>
</dbReference>
<dbReference type="PRINTS" id="PR00326">
    <property type="entry name" value="GTP1OBG"/>
</dbReference>
<dbReference type="SUPFAM" id="SSF82051">
    <property type="entry name" value="Obg GTP-binding protein N-terminal domain"/>
    <property type="match status" value="1"/>
</dbReference>